<gene>
    <name evidence="10" type="primary">GCY1</name>
    <name evidence="10" type="ORF">CLCR_00887</name>
</gene>
<evidence type="ECO:0000256" key="3">
    <source>
        <dbReference type="ARBA" id="ARBA00025065"/>
    </source>
</evidence>
<comment type="function">
    <text evidence="3">Catalyzes the initial reaction in the xylose utilization pathway by reducing D-xylose into xylitol. Xylose is a major component of hemicelluloses such as xylan. Most fungi utilize D-xylose via three enzymatic reactions, xylose reductase (XR), xylitol dehydrogenase (XDH), and xylulokinase, to form xylulose 5-phosphate, which enters pentose phosphate pathway.</text>
</comment>
<dbReference type="EC" id="1.1.1.307" evidence="1"/>
<dbReference type="EMBL" id="LGRB01000004">
    <property type="protein sequence ID" value="OCT54423.1"/>
    <property type="molecule type" value="Genomic_DNA"/>
</dbReference>
<feature type="binding site" evidence="7">
    <location>
        <position position="122"/>
    </location>
    <ligand>
        <name>substrate</name>
    </ligand>
</feature>
<dbReference type="Proteomes" id="UP000094526">
    <property type="component" value="Unassembled WGS sequence"/>
</dbReference>
<evidence type="ECO:0000256" key="2">
    <source>
        <dbReference type="ARBA" id="ARBA00023002"/>
    </source>
</evidence>
<dbReference type="PANTHER" id="PTHR11732">
    <property type="entry name" value="ALDO/KETO REDUCTASE"/>
    <property type="match status" value="1"/>
</dbReference>
<protein>
    <recommendedName>
        <fullName evidence="1">D-xylose reductase [NAD(P)H]</fullName>
        <ecNumber evidence="1">1.1.1.307</ecNumber>
    </recommendedName>
</protein>
<dbReference type="OrthoDB" id="416253at2759"/>
<feature type="active site" description="Proton donor" evidence="6">
    <location>
        <position position="66"/>
    </location>
</feature>
<evidence type="ECO:0000313" key="11">
    <source>
        <dbReference type="Proteomes" id="UP000094526"/>
    </source>
</evidence>
<comment type="catalytic activity">
    <reaction evidence="4">
        <text>xylitol + NADP(+) = D-xylose + NADPH + H(+)</text>
        <dbReference type="Rhea" id="RHEA:27445"/>
        <dbReference type="ChEBI" id="CHEBI:15378"/>
        <dbReference type="ChEBI" id="CHEBI:17151"/>
        <dbReference type="ChEBI" id="CHEBI:53455"/>
        <dbReference type="ChEBI" id="CHEBI:57783"/>
        <dbReference type="ChEBI" id="CHEBI:58349"/>
        <dbReference type="EC" id="1.1.1.307"/>
    </reaction>
</comment>
<dbReference type="PROSITE" id="PS00062">
    <property type="entry name" value="ALDOKETO_REDUCTASE_2"/>
    <property type="match status" value="1"/>
</dbReference>
<dbReference type="InterPro" id="IPR023210">
    <property type="entry name" value="NADP_OxRdtase_dom"/>
</dbReference>
<dbReference type="eggNOG" id="KOG1577">
    <property type="taxonomic scope" value="Eukaryota"/>
</dbReference>
<dbReference type="InterPro" id="IPR018170">
    <property type="entry name" value="Aldo/ket_reductase_CS"/>
</dbReference>
<name>A0A1C1D0Q3_9EURO</name>
<sequence length="311" mass="34461">MVVLPKVTAKRFVLNTGDEIPAIGLGTWQSPPDQTFPPSASLADSADVLTDSFVPHTGHLDTARAYKNEKEVGDGIRDSGVPRQEIWITTKLANTDHKRVAEALEESLQFLGTDYIDLYLIHWPCSTDPEDTTKMYQDWDFVDTWGEMQKLVGSGKVRNIGVSNFGITQLERLLGHPTTTIVPAVNQIELHPYRPSPKLVKYNSGKGIHSTGYSCLGSTNSLLYSDPVLLELSAQRGRTPQQIMLAWGIQKGWSVLPKSVTPDRIRKNFDLDGWSLSADEIKVIDSLTGRMKVCDGAFLPRGAKVFYGDDE</sequence>
<organism evidence="10 11">
    <name type="scientific">Cladophialophora carrionii</name>
    <dbReference type="NCBI Taxonomy" id="86049"/>
    <lineage>
        <taxon>Eukaryota</taxon>
        <taxon>Fungi</taxon>
        <taxon>Dikarya</taxon>
        <taxon>Ascomycota</taxon>
        <taxon>Pezizomycotina</taxon>
        <taxon>Eurotiomycetes</taxon>
        <taxon>Chaetothyriomycetidae</taxon>
        <taxon>Chaetothyriales</taxon>
        <taxon>Herpotrichiellaceae</taxon>
        <taxon>Cladophialophora</taxon>
    </lineage>
</organism>
<evidence type="ECO:0000256" key="1">
    <source>
        <dbReference type="ARBA" id="ARBA00012845"/>
    </source>
</evidence>
<evidence type="ECO:0000256" key="5">
    <source>
        <dbReference type="ARBA" id="ARBA00049485"/>
    </source>
</evidence>
<evidence type="ECO:0000259" key="9">
    <source>
        <dbReference type="Pfam" id="PF00248"/>
    </source>
</evidence>
<dbReference type="FunFam" id="3.20.20.100:FF:000002">
    <property type="entry name" value="2,5-diketo-D-gluconic acid reductase A"/>
    <property type="match status" value="1"/>
</dbReference>
<evidence type="ECO:0000256" key="8">
    <source>
        <dbReference type="PIRSR" id="PIRSR000097-3"/>
    </source>
</evidence>
<reference evidence="11" key="1">
    <citation type="submission" date="2015-07" db="EMBL/GenBank/DDBJ databases">
        <authorList>
            <person name="Teixeira M.M."/>
            <person name="Souza R.C."/>
            <person name="Almeida L.G."/>
            <person name="Vicente V.A."/>
            <person name="de Hoog S."/>
            <person name="Bocca A.L."/>
            <person name="de Almeida S.R."/>
            <person name="Vasconcelos A.T."/>
            <person name="Felipe M.S."/>
        </authorList>
    </citation>
    <scope>NUCLEOTIDE SEQUENCE [LARGE SCALE GENOMIC DNA]</scope>
    <source>
        <strain evidence="11">KSF</strain>
    </source>
</reference>
<dbReference type="InterPro" id="IPR020471">
    <property type="entry name" value="AKR"/>
</dbReference>
<dbReference type="PIRSF" id="PIRSF000097">
    <property type="entry name" value="AKR"/>
    <property type="match status" value="1"/>
</dbReference>
<accession>A0A1C1D0Q3</accession>
<dbReference type="AlphaFoldDB" id="A0A1C1D0Q3"/>
<dbReference type="PRINTS" id="PR00069">
    <property type="entry name" value="ALDKETRDTASE"/>
</dbReference>
<evidence type="ECO:0000256" key="4">
    <source>
        <dbReference type="ARBA" id="ARBA00047534"/>
    </source>
</evidence>
<evidence type="ECO:0000256" key="6">
    <source>
        <dbReference type="PIRSR" id="PIRSR000097-1"/>
    </source>
</evidence>
<dbReference type="Gene3D" id="3.20.20.100">
    <property type="entry name" value="NADP-dependent oxidoreductase domain"/>
    <property type="match status" value="1"/>
</dbReference>
<evidence type="ECO:0000256" key="7">
    <source>
        <dbReference type="PIRSR" id="PIRSR000097-2"/>
    </source>
</evidence>
<dbReference type="InterPro" id="IPR036812">
    <property type="entry name" value="NAD(P)_OxRdtase_dom_sf"/>
</dbReference>
<proteinExistence type="predicted"/>
<feature type="site" description="Lowers pKa of active site Tyr" evidence="8">
    <location>
        <position position="91"/>
    </location>
</feature>
<dbReference type="Pfam" id="PF00248">
    <property type="entry name" value="Aldo_ket_red"/>
    <property type="match status" value="1"/>
</dbReference>
<comment type="catalytic activity">
    <reaction evidence="5">
        <text>xylitol + NAD(+) = D-xylose + NADH + H(+)</text>
        <dbReference type="Rhea" id="RHEA:27441"/>
        <dbReference type="ChEBI" id="CHEBI:15378"/>
        <dbReference type="ChEBI" id="CHEBI:17151"/>
        <dbReference type="ChEBI" id="CHEBI:53455"/>
        <dbReference type="ChEBI" id="CHEBI:57540"/>
        <dbReference type="ChEBI" id="CHEBI:57945"/>
        <dbReference type="EC" id="1.1.1.307"/>
    </reaction>
</comment>
<dbReference type="VEuPathDB" id="FungiDB:CLCR_00887"/>
<dbReference type="STRING" id="86049.A0A1C1D0Q3"/>
<evidence type="ECO:0000313" key="10">
    <source>
        <dbReference type="EMBL" id="OCT54423.1"/>
    </source>
</evidence>
<feature type="domain" description="NADP-dependent oxidoreductase" evidence="9">
    <location>
        <begin position="22"/>
        <end position="287"/>
    </location>
</feature>
<dbReference type="GO" id="GO:0016616">
    <property type="term" value="F:oxidoreductase activity, acting on the CH-OH group of donors, NAD or NADP as acceptor"/>
    <property type="evidence" value="ECO:0007669"/>
    <property type="project" value="UniProtKB-ARBA"/>
</dbReference>
<keyword evidence="11" id="KW-1185">Reference proteome</keyword>
<dbReference type="VEuPathDB" id="FungiDB:G647_01686"/>
<dbReference type="SUPFAM" id="SSF51430">
    <property type="entry name" value="NAD(P)-linked oxidoreductase"/>
    <property type="match status" value="1"/>
</dbReference>
<keyword evidence="2" id="KW-0560">Oxidoreductase</keyword>
<comment type="caution">
    <text evidence="10">The sequence shown here is derived from an EMBL/GenBank/DDBJ whole genome shotgun (WGS) entry which is preliminary data.</text>
</comment>
<dbReference type="PROSITE" id="PS00063">
    <property type="entry name" value="ALDOKETO_REDUCTASE_3"/>
    <property type="match status" value="1"/>
</dbReference>